<feature type="compositionally biased region" description="Acidic residues" evidence="2">
    <location>
        <begin position="352"/>
        <end position="368"/>
    </location>
</feature>
<reference evidence="4" key="1">
    <citation type="submission" date="2011-02" db="EMBL/GenBank/DDBJ databases">
        <title>The Genome Sequence of Capsaspora owczarzaki ATCC 30864.</title>
        <authorList>
            <person name="Russ C."/>
            <person name="Cuomo C."/>
            <person name="Burger G."/>
            <person name="Gray M.W."/>
            <person name="Holland P.W.H."/>
            <person name="King N."/>
            <person name="Lang F.B.F."/>
            <person name="Roger A.J."/>
            <person name="Ruiz-Trillo I."/>
            <person name="Young S.K."/>
            <person name="Zeng Q."/>
            <person name="Gargeya S."/>
            <person name="Alvarado L."/>
            <person name="Berlin A."/>
            <person name="Chapman S.B."/>
            <person name="Chen Z."/>
            <person name="Freedman E."/>
            <person name="Gellesch M."/>
            <person name="Goldberg J."/>
            <person name="Griggs A."/>
            <person name="Gujja S."/>
            <person name="Heilman E."/>
            <person name="Heiman D."/>
            <person name="Howarth C."/>
            <person name="Mehta T."/>
            <person name="Neiman D."/>
            <person name="Pearson M."/>
            <person name="Roberts A."/>
            <person name="Saif S."/>
            <person name="Shea T."/>
            <person name="Shenoy N."/>
            <person name="Sisk P."/>
            <person name="Stolte C."/>
            <person name="Sykes S."/>
            <person name="White J."/>
            <person name="Yandava C."/>
            <person name="Haas B."/>
            <person name="Nusbaum C."/>
            <person name="Birren B."/>
        </authorList>
    </citation>
    <scope>NUCLEOTIDE SEQUENCE</scope>
    <source>
        <strain evidence="4">ATCC 30864</strain>
    </source>
</reference>
<sequence>MSSLSALVRSNNVFASAGSSPPPGAVPSSPLRPPAKTSSVGSNSSTSAGSSNRAGSGKFNRDTVQQLHTQLKRLNDRRNKKQTRDNDTEFLKAQSHLSDQLAGYIEELAKRRIENLAYLHKAHEGKVLWFNVVHVMRPDLAVLYANEKHRDRAKSFFHLGLSLGVVLQLPNGQQFVRAVAQLFEEFRYQLGNPAFKGIVSLTKRDKGGMGMFDEDSPVSPEIQFAGNVPQFTYLLTPMMNMHVDYYEVVMCLISSLMKAYEKFLHPSCQSLVLLEAIMRIDARITSYVLDLLIGDMQKISQTVLKRTVMAFKPRKQGEGEQDSEEEGEDQFDESQFDSSTNPSNANGGGDGDGGDADDLDEDDDDDEGTSMSRRGSARRGGATRSLLVDSEVDISDLNGNASPAVLQERLVEQTAILERLREEFNRLDEECNQATKDVTTLSYEVSAQSKIVTMLEEQKKLLEITALAPSVLGQLSQEDKDVVHESVAILQRQLTNAITEHKQLAAELAKQTQDARTRIQKRNAARPGVVTQTKRVESLEHQVAKATELYTGE</sequence>
<dbReference type="PhylomeDB" id="A0A0D2WJ77"/>
<dbReference type="PANTHER" id="PTHR37332">
    <property type="entry name" value="EXPRESSED PROTEIN"/>
    <property type="match status" value="1"/>
</dbReference>
<feature type="coiled-coil region" evidence="1">
    <location>
        <begin position="410"/>
        <end position="437"/>
    </location>
</feature>
<dbReference type="InParanoid" id="A0A0D2WJ77"/>
<feature type="region of interest" description="Disordered" evidence="2">
    <location>
        <begin position="1"/>
        <end position="61"/>
    </location>
</feature>
<evidence type="ECO:0000313" key="3">
    <source>
        <dbReference type="EMBL" id="KJE89343.1"/>
    </source>
</evidence>
<dbReference type="AlphaFoldDB" id="A0A0D2WJ77"/>
<feature type="compositionally biased region" description="Polar residues" evidence="2">
    <location>
        <begin position="1"/>
        <end position="14"/>
    </location>
</feature>
<dbReference type="eggNOG" id="ENOG502S1UN">
    <property type="taxonomic scope" value="Eukaryota"/>
</dbReference>
<accession>A0A0D2WJ77</accession>
<feature type="compositionally biased region" description="Acidic residues" evidence="2">
    <location>
        <begin position="319"/>
        <end position="335"/>
    </location>
</feature>
<dbReference type="RefSeq" id="XP_004365706.1">
    <property type="nucleotide sequence ID" value="XM_004365649.2"/>
</dbReference>
<proteinExistence type="predicted"/>
<name>A0A0D2WJ77_CAPO3</name>
<protein>
    <submittedName>
        <fullName evidence="3">Uncharacterized protein</fullName>
    </submittedName>
</protein>
<dbReference type="PANTHER" id="PTHR37332:SF1">
    <property type="entry name" value="ELMO DOMAIN-CONTAINING PROTEIN"/>
    <property type="match status" value="1"/>
</dbReference>
<feature type="compositionally biased region" description="Pro residues" evidence="2">
    <location>
        <begin position="20"/>
        <end position="33"/>
    </location>
</feature>
<dbReference type="Proteomes" id="UP000008743">
    <property type="component" value="Unassembled WGS sequence"/>
</dbReference>
<feature type="coiled-coil region" evidence="1">
    <location>
        <begin position="487"/>
        <end position="514"/>
    </location>
</feature>
<feature type="region of interest" description="Disordered" evidence="2">
    <location>
        <begin position="314"/>
        <end position="382"/>
    </location>
</feature>
<evidence type="ECO:0000256" key="2">
    <source>
        <dbReference type="SAM" id="MobiDB-lite"/>
    </source>
</evidence>
<keyword evidence="1" id="KW-0175">Coiled coil</keyword>
<keyword evidence="4" id="KW-1185">Reference proteome</keyword>
<evidence type="ECO:0000256" key="1">
    <source>
        <dbReference type="SAM" id="Coils"/>
    </source>
</evidence>
<gene>
    <name evidence="3" type="ORF">CAOG_000835</name>
</gene>
<dbReference type="EMBL" id="KE346360">
    <property type="protein sequence ID" value="KJE89343.1"/>
    <property type="molecule type" value="Genomic_DNA"/>
</dbReference>
<feature type="compositionally biased region" description="Low complexity" evidence="2">
    <location>
        <begin position="369"/>
        <end position="382"/>
    </location>
</feature>
<organism evidence="3 4">
    <name type="scientific">Capsaspora owczarzaki (strain ATCC 30864)</name>
    <dbReference type="NCBI Taxonomy" id="595528"/>
    <lineage>
        <taxon>Eukaryota</taxon>
        <taxon>Filasterea</taxon>
        <taxon>Capsaspora</taxon>
    </lineage>
</organism>
<dbReference type="Gene3D" id="1.10.287.1490">
    <property type="match status" value="1"/>
</dbReference>
<evidence type="ECO:0000313" key="4">
    <source>
        <dbReference type="Proteomes" id="UP000008743"/>
    </source>
</evidence>
<dbReference type="OrthoDB" id="10259499at2759"/>
<feature type="compositionally biased region" description="Low complexity" evidence="2">
    <location>
        <begin position="37"/>
        <end position="57"/>
    </location>
</feature>